<evidence type="ECO:0000256" key="9">
    <source>
        <dbReference type="ARBA" id="ARBA00022984"/>
    </source>
</evidence>
<evidence type="ECO:0000256" key="22">
    <source>
        <dbReference type="SAM" id="Phobius"/>
    </source>
</evidence>
<evidence type="ECO:0000256" key="1">
    <source>
        <dbReference type="ARBA" id="ARBA00004651"/>
    </source>
</evidence>
<keyword evidence="6" id="KW-0808">Transferase</keyword>
<evidence type="ECO:0000256" key="6">
    <source>
        <dbReference type="ARBA" id="ARBA00022679"/>
    </source>
</evidence>
<feature type="transmembrane region" description="Helical" evidence="22">
    <location>
        <begin position="353"/>
        <end position="374"/>
    </location>
</feature>
<dbReference type="Proteomes" id="UP001486565">
    <property type="component" value="Chromosome"/>
</dbReference>
<evidence type="ECO:0000256" key="10">
    <source>
        <dbReference type="ARBA" id="ARBA00022989"/>
    </source>
</evidence>
<comment type="similarity">
    <text evidence="16">Belongs to the SEDS family. FtsW subfamily.</text>
</comment>
<evidence type="ECO:0000256" key="7">
    <source>
        <dbReference type="ARBA" id="ARBA00022692"/>
    </source>
</evidence>
<keyword evidence="24" id="KW-1185">Reference proteome</keyword>
<dbReference type="EMBL" id="CP121687">
    <property type="protein sequence ID" value="WZL70204.1"/>
    <property type="molecule type" value="Genomic_DNA"/>
</dbReference>
<evidence type="ECO:0000256" key="11">
    <source>
        <dbReference type="ARBA" id="ARBA00023136"/>
    </source>
</evidence>
<feature type="transmembrane region" description="Helical" evidence="22">
    <location>
        <begin position="197"/>
        <end position="220"/>
    </location>
</feature>
<evidence type="ECO:0000256" key="18">
    <source>
        <dbReference type="ARBA" id="ARBA00041418"/>
    </source>
</evidence>
<dbReference type="EC" id="2.4.99.28" evidence="19"/>
<keyword evidence="9" id="KW-0573">Peptidoglycan synthesis</keyword>
<feature type="transmembrane region" description="Helical" evidence="22">
    <location>
        <begin position="93"/>
        <end position="112"/>
    </location>
</feature>
<organism evidence="23 24">
    <name type="scientific">Defluviitalea saccharophila</name>
    <dbReference type="NCBI Taxonomy" id="879970"/>
    <lineage>
        <taxon>Bacteria</taxon>
        <taxon>Bacillati</taxon>
        <taxon>Bacillota</taxon>
        <taxon>Clostridia</taxon>
        <taxon>Lachnospirales</taxon>
        <taxon>Defluviitaleaceae</taxon>
        <taxon>Defluviitalea</taxon>
    </lineage>
</organism>
<keyword evidence="7 22" id="KW-0812">Transmembrane</keyword>
<evidence type="ECO:0000256" key="15">
    <source>
        <dbReference type="ARBA" id="ARBA00033270"/>
    </source>
</evidence>
<feature type="transmembrane region" description="Helical" evidence="22">
    <location>
        <begin position="279"/>
        <end position="304"/>
    </location>
</feature>
<dbReference type="RefSeq" id="WP_341877166.1">
    <property type="nucleotide sequence ID" value="NZ_CP121687.1"/>
</dbReference>
<feature type="transmembrane region" description="Helical" evidence="22">
    <location>
        <begin position="158"/>
        <end position="191"/>
    </location>
</feature>
<evidence type="ECO:0000313" key="24">
    <source>
        <dbReference type="Proteomes" id="UP001486565"/>
    </source>
</evidence>
<accession>A0ABZ2Y6X5</accession>
<dbReference type="InterPro" id="IPR013437">
    <property type="entry name" value="FtsW"/>
</dbReference>
<comment type="catalytic activity">
    <reaction evidence="20">
        <text>[GlcNAc-(1-&gt;4)-Mur2Ac(oyl-L-Ala-gamma-D-Glu-L-Lys-D-Ala-D-Ala)](n)-di-trans,octa-cis-undecaprenyl diphosphate + beta-D-GlcNAc-(1-&gt;4)-Mur2Ac(oyl-L-Ala-gamma-D-Glu-L-Lys-D-Ala-D-Ala)-di-trans,octa-cis-undecaprenyl diphosphate = [GlcNAc-(1-&gt;4)-Mur2Ac(oyl-L-Ala-gamma-D-Glu-L-Lys-D-Ala-D-Ala)](n+1)-di-trans,octa-cis-undecaprenyl diphosphate + di-trans,octa-cis-undecaprenyl diphosphate + H(+)</text>
        <dbReference type="Rhea" id="RHEA:23708"/>
        <dbReference type="Rhea" id="RHEA-COMP:9602"/>
        <dbReference type="Rhea" id="RHEA-COMP:9603"/>
        <dbReference type="ChEBI" id="CHEBI:15378"/>
        <dbReference type="ChEBI" id="CHEBI:58405"/>
        <dbReference type="ChEBI" id="CHEBI:60033"/>
        <dbReference type="ChEBI" id="CHEBI:78435"/>
        <dbReference type="EC" id="2.4.99.28"/>
    </reaction>
</comment>
<evidence type="ECO:0000256" key="2">
    <source>
        <dbReference type="ARBA" id="ARBA00004752"/>
    </source>
</evidence>
<keyword evidence="13" id="KW-0961">Cell wall biogenesis/degradation</keyword>
<keyword evidence="5" id="KW-0328">Glycosyltransferase</keyword>
<evidence type="ECO:0000256" key="17">
    <source>
        <dbReference type="ARBA" id="ARBA00041185"/>
    </source>
</evidence>
<evidence type="ECO:0000313" key="23">
    <source>
        <dbReference type="EMBL" id="WZL70204.1"/>
    </source>
</evidence>
<gene>
    <name evidence="23" type="primary">ftsW</name>
    <name evidence="23" type="ORF">QBE51_01350</name>
</gene>
<comment type="pathway">
    <text evidence="2">Cell wall biogenesis; peptidoglycan biosynthesis.</text>
</comment>
<dbReference type="NCBIfam" id="TIGR02614">
    <property type="entry name" value="ftsW"/>
    <property type="match status" value="1"/>
</dbReference>
<evidence type="ECO:0000256" key="14">
    <source>
        <dbReference type="ARBA" id="ARBA00032370"/>
    </source>
</evidence>
<feature type="transmembrane region" description="Helical" evidence="22">
    <location>
        <begin position="30"/>
        <end position="49"/>
    </location>
</feature>
<evidence type="ECO:0000256" key="20">
    <source>
        <dbReference type="ARBA" id="ARBA00049902"/>
    </source>
</evidence>
<keyword evidence="4" id="KW-0132">Cell division</keyword>
<evidence type="ECO:0000256" key="3">
    <source>
        <dbReference type="ARBA" id="ARBA00022475"/>
    </source>
</evidence>
<evidence type="ECO:0000256" key="21">
    <source>
        <dbReference type="ARBA" id="ARBA00049966"/>
    </source>
</evidence>
<feature type="transmembrane region" description="Helical" evidence="22">
    <location>
        <begin position="316"/>
        <end position="341"/>
    </location>
</feature>
<dbReference type="PANTHER" id="PTHR30474:SF2">
    <property type="entry name" value="PEPTIDOGLYCAN GLYCOSYLTRANSFERASE FTSW-RELATED"/>
    <property type="match status" value="1"/>
</dbReference>
<evidence type="ECO:0000256" key="12">
    <source>
        <dbReference type="ARBA" id="ARBA00023306"/>
    </source>
</evidence>
<proteinExistence type="inferred from homology"/>
<comment type="function">
    <text evidence="21">Peptidoglycan polymerase that is essential for cell division.</text>
</comment>
<protein>
    <recommendedName>
        <fullName evidence="17">Probable peptidoglycan glycosyltransferase FtsW</fullName>
        <ecNumber evidence="19">2.4.99.28</ecNumber>
    </recommendedName>
    <alternativeName>
        <fullName evidence="18">Cell division protein FtsW</fullName>
    </alternativeName>
    <alternativeName>
        <fullName evidence="15">Cell wall polymerase</fullName>
    </alternativeName>
    <alternativeName>
        <fullName evidence="14">Peptidoglycan polymerase</fullName>
    </alternativeName>
</protein>
<comment type="subcellular location">
    <subcellularLocation>
        <location evidence="1">Cell membrane</location>
        <topology evidence="1">Multi-pass membrane protein</topology>
    </subcellularLocation>
</comment>
<keyword evidence="3" id="KW-1003">Cell membrane</keyword>
<evidence type="ECO:0000256" key="13">
    <source>
        <dbReference type="ARBA" id="ARBA00023316"/>
    </source>
</evidence>
<name>A0ABZ2Y6X5_9FIRM</name>
<evidence type="ECO:0000256" key="8">
    <source>
        <dbReference type="ARBA" id="ARBA00022960"/>
    </source>
</evidence>
<keyword evidence="8" id="KW-0133">Cell shape</keyword>
<evidence type="ECO:0000256" key="4">
    <source>
        <dbReference type="ARBA" id="ARBA00022618"/>
    </source>
</evidence>
<evidence type="ECO:0000256" key="19">
    <source>
        <dbReference type="ARBA" id="ARBA00044770"/>
    </source>
</evidence>
<keyword evidence="11 22" id="KW-0472">Membrane</keyword>
<evidence type="ECO:0000256" key="16">
    <source>
        <dbReference type="ARBA" id="ARBA00038053"/>
    </source>
</evidence>
<dbReference type="PANTHER" id="PTHR30474">
    <property type="entry name" value="CELL CYCLE PROTEIN"/>
    <property type="match status" value="1"/>
</dbReference>
<feature type="transmembrane region" description="Helical" evidence="22">
    <location>
        <begin position="69"/>
        <end position="86"/>
    </location>
</feature>
<evidence type="ECO:0000256" key="5">
    <source>
        <dbReference type="ARBA" id="ARBA00022676"/>
    </source>
</evidence>
<reference evidence="23 24" key="1">
    <citation type="submission" date="2023-03" db="EMBL/GenBank/DDBJ databases">
        <title>Novel Species.</title>
        <authorList>
            <person name="Ma S."/>
        </authorList>
    </citation>
    <scope>NUCLEOTIDE SEQUENCE [LARGE SCALE GENOMIC DNA]</scope>
    <source>
        <strain evidence="23 24">LIND6LT2</strain>
    </source>
</reference>
<sequence length="383" mass="42532">MESTVSRKHQERLKGTKANKIKVIRTQCDFTILFTVGLLVLFGLVMIFSSSYYYALNHFNDMYHFLKRQALWSLIGFAAMIFMMNYDYKNIKLLAVPGYIVSQILLVLVLFIGKEVNGSKRWLFGFQPSELAKLTIIFFMALIISYNRNKLKKFTGLLFYLIFVAIPVVLIAIQNLSTAIVVMFIGTAMLFVASPKIWHFFVLALPAIAGGAAAVMLPQFAYRLDRIQIWKNPWIDPTGKGYQPIQSLYAVGSGGLFGLGLGESRQKLGFIPEAHNDIIFAIVCEELGLVGAVALLTLFLILIWRGIKVALNAPDLFSSLVASGIVCMIGIQVLINVAVITKTIPTTGMPLPFISYGGSSLLFTMAAMGILLNISRYSKLNKL</sequence>
<dbReference type="InterPro" id="IPR001182">
    <property type="entry name" value="FtsW/RodA"/>
</dbReference>
<keyword evidence="10 22" id="KW-1133">Transmembrane helix</keyword>
<feature type="transmembrane region" description="Helical" evidence="22">
    <location>
        <begin position="124"/>
        <end position="146"/>
    </location>
</feature>
<keyword evidence="12" id="KW-0131">Cell cycle</keyword>
<dbReference type="Pfam" id="PF01098">
    <property type="entry name" value="FTSW_RODA_SPOVE"/>
    <property type="match status" value="1"/>
</dbReference>